<evidence type="ECO:0000256" key="1">
    <source>
        <dbReference type="SAM" id="SignalP"/>
    </source>
</evidence>
<dbReference type="Proteomes" id="UP000252355">
    <property type="component" value="Unassembled WGS sequence"/>
</dbReference>
<name>A0A367ZKY9_9BACT</name>
<comment type="caution">
    <text evidence="2">The sequence shown here is derived from an EMBL/GenBank/DDBJ whole genome shotgun (WGS) entry which is preliminary data.</text>
</comment>
<reference evidence="2 3" key="1">
    <citation type="submission" date="2018-05" db="EMBL/GenBank/DDBJ databases">
        <title>A metagenomic window into the 2 km-deep terrestrial subsurface aquifer revealed taxonomically and functionally diverse microbial community comprising novel uncultured bacterial lineages.</title>
        <authorList>
            <person name="Kadnikov V.V."/>
            <person name="Mardanov A.V."/>
            <person name="Beletsky A.V."/>
            <person name="Banks D."/>
            <person name="Pimenov N.V."/>
            <person name="Frank Y.A."/>
            <person name="Karnachuk O.V."/>
            <person name="Ravin N.V."/>
        </authorList>
    </citation>
    <scope>NUCLEOTIDE SEQUENCE [LARGE SCALE GENOMIC DNA]</scope>
    <source>
        <strain evidence="2">BY5</strain>
    </source>
</reference>
<organism evidence="2 3">
    <name type="scientific">Candidatus Ozemobacter sibiricus</name>
    <dbReference type="NCBI Taxonomy" id="2268124"/>
    <lineage>
        <taxon>Bacteria</taxon>
        <taxon>Candidatus Ozemobacteria</taxon>
        <taxon>Candidatus Ozemobacterales</taxon>
        <taxon>Candidatus Ozemobacteraceae</taxon>
        <taxon>Candidatus Ozemobacter</taxon>
    </lineage>
</organism>
<accession>A0A367ZKY9</accession>
<keyword evidence="1" id="KW-0732">Signal</keyword>
<evidence type="ECO:0000313" key="3">
    <source>
        <dbReference type="Proteomes" id="UP000252355"/>
    </source>
</evidence>
<gene>
    <name evidence="2" type="ORF">OZSIB_1817</name>
</gene>
<dbReference type="AlphaFoldDB" id="A0A367ZKY9"/>
<dbReference type="EMBL" id="QOQW01000028">
    <property type="protein sequence ID" value="RCK78041.1"/>
    <property type="molecule type" value="Genomic_DNA"/>
</dbReference>
<feature type="chain" id="PRO_5016852304" evidence="1">
    <location>
        <begin position="22"/>
        <end position="206"/>
    </location>
</feature>
<proteinExistence type="predicted"/>
<feature type="signal peptide" evidence="1">
    <location>
        <begin position="1"/>
        <end position="21"/>
    </location>
</feature>
<evidence type="ECO:0000313" key="2">
    <source>
        <dbReference type="EMBL" id="RCK78041.1"/>
    </source>
</evidence>
<protein>
    <submittedName>
        <fullName evidence="2">Uncharacterized protein</fullName>
    </submittedName>
</protein>
<sequence length="206" mass="23221">MFRPLLVIAVLLSVGVGGAIAADNQVYLFGILPTGKDAPAAVLNLVSAKATIHTCYEVRKGFLGLKKCQAMIIGTAPANREEFIKTGLFKDLPENIRIRTTWTRASVIYGSSYKLRPRWVNYEFPLKAEDMADAFALTNRLLRDNLAELKEIAHEKYLWLTVQPPVVHEEIGYYIEFNLAIEGLSLAEGGKWIPLFETQIRSEYFR</sequence>